<dbReference type="InterPro" id="IPR006261">
    <property type="entry name" value="dGTPase"/>
</dbReference>
<dbReference type="PROSITE" id="PS51831">
    <property type="entry name" value="HD"/>
    <property type="match status" value="1"/>
</dbReference>
<dbReference type="GO" id="GO:0008832">
    <property type="term" value="F:dGTPase activity"/>
    <property type="evidence" value="ECO:0007669"/>
    <property type="project" value="TreeGrafter"/>
</dbReference>
<proteinExistence type="predicted"/>
<dbReference type="SUPFAM" id="SSF109604">
    <property type="entry name" value="HD-domain/PDEase-like"/>
    <property type="match status" value="1"/>
</dbReference>
<gene>
    <name evidence="3" type="ORF">SAMN03097708_02595</name>
</gene>
<dbReference type="OrthoDB" id="9803619at2"/>
<protein>
    <submittedName>
        <fullName evidence="3">dGTPase</fullName>
    </submittedName>
</protein>
<dbReference type="Gene3D" id="1.10.3410.10">
    <property type="entry name" value="putative deoxyguanosinetriphosphate triphosphohydrolase like domain"/>
    <property type="match status" value="1"/>
</dbReference>
<dbReference type="RefSeq" id="WP_092997926.1">
    <property type="nucleotide sequence ID" value="NZ_FMWD01000008.1"/>
</dbReference>
<evidence type="ECO:0000256" key="1">
    <source>
        <dbReference type="ARBA" id="ARBA00022801"/>
    </source>
</evidence>
<dbReference type="InterPro" id="IPR050135">
    <property type="entry name" value="dGTPase-like"/>
</dbReference>
<dbReference type="PANTHER" id="PTHR11373:SF32">
    <property type="entry name" value="DEOXYGUANOSINETRIPHOSPHATE TRIPHOSPHOHYDROLASE"/>
    <property type="match status" value="1"/>
</dbReference>
<name>A0A1G5QRI9_9GAMM</name>
<sequence length="450" mass="49718">MNNCEQWLRLLSNRRLGDARTAEPGRIRTDFQVDHDRIVFSSAFRRLQDKTQVFPLADSDYVRTRLTHSIEVSCIGRSLGTQVGEVITAKYGIDTVQPADFGAIVAAACLAHDIGNPPFGHSGEDAIRHWFEQEPPGQRLLEPLGEQQRADLLRFEGNAQGFRILTRLQSPDNPGLRLTHAVLAAFTKYPCRSGLESRQDGISGKKHGFFHAEEPFFVEVAEATGLRERVPGAAWDRHPLAFLVEAADDISYHIIDFEDGFRQGCIDYSTAIDHLSALVDRDLSERLSGIAEPKRRVEYLRAAGIGSLVNATARAFLDQEEAILRGEFDRELVGEIPQADALESIKRFAISHIYTARPVVEIEAAGFEVLGGLLDVFAGAAHEVATRPKPSRRARKLLELVPAQFLGEGGEPAADPYQRLLGITDFIAGMTDTYAVATFKKVRGISLPHA</sequence>
<dbReference type="SMART" id="SM00471">
    <property type="entry name" value="HDc"/>
    <property type="match status" value="1"/>
</dbReference>
<keyword evidence="4" id="KW-1185">Reference proteome</keyword>
<dbReference type="STRING" id="415747.SAMN03097708_02595"/>
<keyword evidence="1" id="KW-0378">Hydrolase</keyword>
<organism evidence="3 4">
    <name type="scientific">Thiohalomonas denitrificans</name>
    <dbReference type="NCBI Taxonomy" id="415747"/>
    <lineage>
        <taxon>Bacteria</taxon>
        <taxon>Pseudomonadati</taxon>
        <taxon>Pseudomonadota</taxon>
        <taxon>Gammaproteobacteria</taxon>
        <taxon>Thiohalomonadales</taxon>
        <taxon>Thiohalomonadaceae</taxon>
        <taxon>Thiohalomonas</taxon>
    </lineage>
</organism>
<dbReference type="InterPro" id="IPR003607">
    <property type="entry name" value="HD/PDEase_dom"/>
</dbReference>
<dbReference type="EMBL" id="FMWD01000008">
    <property type="protein sequence ID" value="SCZ64256.1"/>
    <property type="molecule type" value="Genomic_DNA"/>
</dbReference>
<evidence type="ECO:0000313" key="4">
    <source>
        <dbReference type="Proteomes" id="UP000199648"/>
    </source>
</evidence>
<dbReference type="Gene3D" id="1.10.3550.10">
    <property type="entry name" value="eoxyguanosinetriphosphate triphosphohydrolase domain-like"/>
    <property type="match status" value="1"/>
</dbReference>
<evidence type="ECO:0000313" key="3">
    <source>
        <dbReference type="EMBL" id="SCZ64256.1"/>
    </source>
</evidence>
<reference evidence="3 4" key="1">
    <citation type="submission" date="2016-10" db="EMBL/GenBank/DDBJ databases">
        <authorList>
            <person name="de Groot N.N."/>
        </authorList>
    </citation>
    <scope>NUCLEOTIDE SEQUENCE [LARGE SCALE GENOMIC DNA]</scope>
    <source>
        <strain evidence="3 4">HLD2</strain>
    </source>
</reference>
<dbReference type="Pfam" id="PF13286">
    <property type="entry name" value="HD_assoc"/>
    <property type="match status" value="1"/>
</dbReference>
<accession>A0A1G5QRI9</accession>
<dbReference type="GO" id="GO:0006203">
    <property type="term" value="P:dGTP catabolic process"/>
    <property type="evidence" value="ECO:0007669"/>
    <property type="project" value="TreeGrafter"/>
</dbReference>
<dbReference type="NCBIfam" id="TIGR01353">
    <property type="entry name" value="dGTP_triPase"/>
    <property type="match status" value="1"/>
</dbReference>
<dbReference type="NCBIfam" id="NF002205">
    <property type="entry name" value="PRK01096.1"/>
    <property type="match status" value="1"/>
</dbReference>
<evidence type="ECO:0000259" key="2">
    <source>
        <dbReference type="PROSITE" id="PS51831"/>
    </source>
</evidence>
<dbReference type="InterPro" id="IPR027432">
    <property type="entry name" value="dGTP_triphosphohydrolase_C"/>
</dbReference>
<dbReference type="InterPro" id="IPR006674">
    <property type="entry name" value="HD_domain"/>
</dbReference>
<dbReference type="Proteomes" id="UP000199648">
    <property type="component" value="Unassembled WGS sequence"/>
</dbReference>
<dbReference type="InterPro" id="IPR023293">
    <property type="entry name" value="dGTP_triP_hydro_central_sf"/>
</dbReference>
<feature type="domain" description="HD" evidence="2">
    <location>
        <begin position="65"/>
        <end position="253"/>
    </location>
</feature>
<dbReference type="AlphaFoldDB" id="A0A1G5QRI9"/>
<dbReference type="Gene3D" id="1.10.3210.10">
    <property type="entry name" value="Hypothetical protein af1432"/>
    <property type="match status" value="1"/>
</dbReference>
<dbReference type="PANTHER" id="PTHR11373">
    <property type="entry name" value="DEOXYNUCLEOSIDE TRIPHOSPHATE TRIPHOSPHOHYDROLASE"/>
    <property type="match status" value="1"/>
</dbReference>
<dbReference type="InterPro" id="IPR026875">
    <property type="entry name" value="PHydrolase_assoc_dom"/>
</dbReference>
<dbReference type="Pfam" id="PF01966">
    <property type="entry name" value="HD"/>
    <property type="match status" value="1"/>
</dbReference>